<dbReference type="GO" id="GO:0004888">
    <property type="term" value="F:transmembrane signaling receptor activity"/>
    <property type="evidence" value="ECO:0007669"/>
    <property type="project" value="InterPro"/>
</dbReference>
<feature type="chain" id="PRO_5009128844" evidence="6">
    <location>
        <begin position="28"/>
        <end position="455"/>
    </location>
</feature>
<dbReference type="PROSITE" id="PS50885">
    <property type="entry name" value="HAMP"/>
    <property type="match status" value="1"/>
</dbReference>
<comment type="similarity">
    <text evidence="2">Belongs to the methyl-accepting chemotaxis (MCP) protein family.</text>
</comment>
<dbReference type="SMART" id="SM00304">
    <property type="entry name" value="HAMP"/>
    <property type="match status" value="1"/>
</dbReference>
<feature type="transmembrane region" description="Helical" evidence="5">
    <location>
        <begin position="189"/>
        <end position="208"/>
    </location>
</feature>
<dbReference type="GO" id="GO:0016020">
    <property type="term" value="C:membrane"/>
    <property type="evidence" value="ECO:0007669"/>
    <property type="project" value="InterPro"/>
</dbReference>
<keyword evidence="6" id="KW-0732">Signal</keyword>
<evidence type="ECO:0000256" key="3">
    <source>
        <dbReference type="PROSITE-ProRule" id="PRU00284"/>
    </source>
</evidence>
<evidence type="ECO:0000259" key="7">
    <source>
        <dbReference type="PROSITE" id="PS50111"/>
    </source>
</evidence>
<feature type="signal peptide" evidence="6">
    <location>
        <begin position="1"/>
        <end position="27"/>
    </location>
</feature>
<evidence type="ECO:0000313" key="10">
    <source>
        <dbReference type="Proteomes" id="UP000094622"/>
    </source>
</evidence>
<dbReference type="SUPFAM" id="SSF58104">
    <property type="entry name" value="Methyl-accepting chemotaxis protein (MCP) signaling domain"/>
    <property type="match status" value="1"/>
</dbReference>
<comment type="caution">
    <text evidence="9">The sequence shown here is derived from an EMBL/GenBank/DDBJ whole genome shotgun (WGS) entry which is preliminary data.</text>
</comment>
<evidence type="ECO:0000256" key="2">
    <source>
        <dbReference type="ARBA" id="ARBA00029447"/>
    </source>
</evidence>
<dbReference type="Pfam" id="PF00672">
    <property type="entry name" value="HAMP"/>
    <property type="match status" value="1"/>
</dbReference>
<dbReference type="Gene3D" id="1.10.287.950">
    <property type="entry name" value="Methyl-accepting chemotaxis protein"/>
    <property type="match status" value="1"/>
</dbReference>
<keyword evidence="5" id="KW-0472">Membrane</keyword>
<dbReference type="PROSITE" id="PS50111">
    <property type="entry name" value="CHEMOTAXIS_TRANSDUC_2"/>
    <property type="match status" value="1"/>
</dbReference>
<evidence type="ECO:0000256" key="4">
    <source>
        <dbReference type="SAM" id="MobiDB-lite"/>
    </source>
</evidence>
<dbReference type="PANTHER" id="PTHR32089">
    <property type="entry name" value="METHYL-ACCEPTING CHEMOTAXIS PROTEIN MCPB"/>
    <property type="match status" value="1"/>
</dbReference>
<dbReference type="EMBL" id="MCRJ01000140">
    <property type="protein sequence ID" value="ODN68725.1"/>
    <property type="molecule type" value="Genomic_DNA"/>
</dbReference>
<dbReference type="InterPro" id="IPR004089">
    <property type="entry name" value="MCPsignal_dom"/>
</dbReference>
<dbReference type="PRINTS" id="PR00260">
    <property type="entry name" value="CHEMTRNSDUCR"/>
</dbReference>
<evidence type="ECO:0000256" key="6">
    <source>
        <dbReference type="SAM" id="SignalP"/>
    </source>
</evidence>
<name>A0A1E3GXS4_9HYPH</name>
<sequence length="455" mass="48405">MLNNISVTKKGLAAFGLLALLAIGASAVIYDRATTTTTIVENNQRIIGILDETVALDFAITAQNLAMKNFLLTGDRSYVTAIEEASTAIEGQIRELAARYEETAADAKHHIDTASTIWTTWKTDVIEKQILLMRDPMTVDLARAMELTGDGSRLVGETHDAIVEATSALRAIGDVASADQKSALDLMELISLASAIAVALFAALLAFLNFRLISRPLSVLTGVTARLADGDLDVDVTRSDRADEIGRMNAALVVFRENLLRTRALEIQATEDRRRAEEIRRQAMIQVASDLEASVGAVSDEIVAASRRLNDAAGTLAGIAAGTTERAMSVSSSSEQTTANVQTVASATEELSASISEVNDAVRASTRIAADAVREVERSGNAIAALNSVVDRIGDVTTLINDIAAQTNLLALNATIEAARAARPDAALPSSPPRSRPLPARPPRRPRRSSARSAR</sequence>
<dbReference type="InterPro" id="IPR004090">
    <property type="entry name" value="Chemotax_Me-accpt_rcpt"/>
</dbReference>
<dbReference type="InterPro" id="IPR007891">
    <property type="entry name" value="CHASE3"/>
</dbReference>
<dbReference type="AlphaFoldDB" id="A0A1E3GXS4"/>
<proteinExistence type="inferred from homology"/>
<evidence type="ECO:0000259" key="8">
    <source>
        <dbReference type="PROSITE" id="PS50885"/>
    </source>
</evidence>
<dbReference type="PANTHER" id="PTHR32089:SF112">
    <property type="entry name" value="LYSOZYME-LIKE PROTEIN-RELATED"/>
    <property type="match status" value="1"/>
</dbReference>
<feature type="compositionally biased region" description="Pro residues" evidence="4">
    <location>
        <begin position="430"/>
        <end position="441"/>
    </location>
</feature>
<dbReference type="Proteomes" id="UP000094622">
    <property type="component" value="Unassembled WGS sequence"/>
</dbReference>
<keyword evidence="10" id="KW-1185">Reference proteome</keyword>
<dbReference type="Pfam" id="PF05227">
    <property type="entry name" value="CHASE3"/>
    <property type="match status" value="1"/>
</dbReference>
<dbReference type="Pfam" id="PF00015">
    <property type="entry name" value="MCPsignal"/>
    <property type="match status" value="1"/>
</dbReference>
<evidence type="ECO:0000313" key="9">
    <source>
        <dbReference type="EMBL" id="ODN68725.1"/>
    </source>
</evidence>
<feature type="region of interest" description="Disordered" evidence="4">
    <location>
        <begin position="421"/>
        <end position="455"/>
    </location>
</feature>
<gene>
    <name evidence="9" type="primary">mcp3</name>
    <name evidence="9" type="ORF">A6302_03978</name>
</gene>
<protein>
    <submittedName>
        <fullName evidence="9">Methyl-accepting chemotaxis protein 3</fullName>
    </submittedName>
</protein>
<evidence type="ECO:0000256" key="5">
    <source>
        <dbReference type="SAM" id="Phobius"/>
    </source>
</evidence>
<reference evidence="9 10" key="1">
    <citation type="submission" date="2016-07" db="EMBL/GenBank/DDBJ databases">
        <title>Draft Genome Sequence of Methylobrevis pamukkalensis PK2.</title>
        <authorList>
            <person name="Vasilenko O.V."/>
            <person name="Doronina N.V."/>
            <person name="Shmareva M.N."/>
            <person name="Tarlachkov S.V."/>
            <person name="Mustakhimov I."/>
            <person name="Trotsenko Y.A."/>
        </authorList>
    </citation>
    <scope>NUCLEOTIDE SEQUENCE [LARGE SCALE GENOMIC DNA]</scope>
    <source>
        <strain evidence="9 10">PK2</strain>
    </source>
</reference>
<feature type="domain" description="HAMP" evidence="8">
    <location>
        <begin position="211"/>
        <end position="264"/>
    </location>
</feature>
<dbReference type="InterPro" id="IPR003660">
    <property type="entry name" value="HAMP_dom"/>
</dbReference>
<feature type="compositionally biased region" description="Basic residues" evidence="4">
    <location>
        <begin position="442"/>
        <end position="455"/>
    </location>
</feature>
<feature type="domain" description="Methyl-accepting transducer" evidence="7">
    <location>
        <begin position="298"/>
        <end position="455"/>
    </location>
</feature>
<keyword evidence="5" id="KW-0812">Transmembrane</keyword>
<dbReference type="PATRIC" id="fig|1439726.3.peg.4199"/>
<evidence type="ECO:0000256" key="1">
    <source>
        <dbReference type="ARBA" id="ARBA00023224"/>
    </source>
</evidence>
<organism evidence="9 10">
    <name type="scientific">Methylobrevis pamukkalensis</name>
    <dbReference type="NCBI Taxonomy" id="1439726"/>
    <lineage>
        <taxon>Bacteria</taxon>
        <taxon>Pseudomonadati</taxon>
        <taxon>Pseudomonadota</taxon>
        <taxon>Alphaproteobacteria</taxon>
        <taxon>Hyphomicrobiales</taxon>
        <taxon>Pleomorphomonadaceae</taxon>
        <taxon>Methylobrevis</taxon>
    </lineage>
</organism>
<dbReference type="Gene3D" id="6.10.340.10">
    <property type="match status" value="1"/>
</dbReference>
<accession>A0A1E3GXS4</accession>
<dbReference type="GO" id="GO:0006935">
    <property type="term" value="P:chemotaxis"/>
    <property type="evidence" value="ECO:0007669"/>
    <property type="project" value="InterPro"/>
</dbReference>
<dbReference type="GO" id="GO:0007165">
    <property type="term" value="P:signal transduction"/>
    <property type="evidence" value="ECO:0007669"/>
    <property type="project" value="UniProtKB-KW"/>
</dbReference>
<keyword evidence="5" id="KW-1133">Transmembrane helix</keyword>
<keyword evidence="1 3" id="KW-0807">Transducer</keyword>
<dbReference type="CDD" id="cd06225">
    <property type="entry name" value="HAMP"/>
    <property type="match status" value="1"/>
</dbReference>